<dbReference type="Proteomes" id="UP000485058">
    <property type="component" value="Unassembled WGS sequence"/>
</dbReference>
<feature type="compositionally biased region" description="Basic and acidic residues" evidence="1">
    <location>
        <begin position="1"/>
        <end position="12"/>
    </location>
</feature>
<proteinExistence type="predicted"/>
<dbReference type="Gene3D" id="3.60.21.70">
    <property type="entry name" value="PhoD-like phosphatase"/>
    <property type="match status" value="1"/>
</dbReference>
<evidence type="ECO:0000313" key="2">
    <source>
        <dbReference type="EMBL" id="GFH14447.1"/>
    </source>
</evidence>
<reference evidence="2 3" key="1">
    <citation type="submission" date="2020-02" db="EMBL/GenBank/DDBJ databases">
        <title>Draft genome sequence of Haematococcus lacustris strain NIES-144.</title>
        <authorList>
            <person name="Morimoto D."/>
            <person name="Nakagawa S."/>
            <person name="Yoshida T."/>
            <person name="Sawayama S."/>
        </authorList>
    </citation>
    <scope>NUCLEOTIDE SEQUENCE [LARGE SCALE GENOMIC DNA]</scope>
    <source>
        <strain evidence="2 3">NIES-144</strain>
    </source>
</reference>
<dbReference type="AlphaFoldDB" id="A0A699YW31"/>
<evidence type="ECO:0000313" key="3">
    <source>
        <dbReference type="Proteomes" id="UP000485058"/>
    </source>
</evidence>
<evidence type="ECO:0000256" key="1">
    <source>
        <dbReference type="SAM" id="MobiDB-lite"/>
    </source>
</evidence>
<dbReference type="InterPro" id="IPR038607">
    <property type="entry name" value="PhoD-like_sf"/>
</dbReference>
<dbReference type="EMBL" id="BLLF01000727">
    <property type="protein sequence ID" value="GFH14447.1"/>
    <property type="molecule type" value="Genomic_DNA"/>
</dbReference>
<organism evidence="2 3">
    <name type="scientific">Haematococcus lacustris</name>
    <name type="common">Green alga</name>
    <name type="synonym">Haematococcus pluvialis</name>
    <dbReference type="NCBI Taxonomy" id="44745"/>
    <lineage>
        <taxon>Eukaryota</taxon>
        <taxon>Viridiplantae</taxon>
        <taxon>Chlorophyta</taxon>
        <taxon>core chlorophytes</taxon>
        <taxon>Chlorophyceae</taxon>
        <taxon>CS clade</taxon>
        <taxon>Chlamydomonadales</taxon>
        <taxon>Haematococcaceae</taxon>
        <taxon>Haematococcus</taxon>
    </lineage>
</organism>
<protein>
    <submittedName>
        <fullName evidence="2">Uncharacterized protein</fullName>
    </submittedName>
</protein>
<feature type="region of interest" description="Disordered" evidence="1">
    <location>
        <begin position="1"/>
        <end position="22"/>
    </location>
</feature>
<sequence>MDVPREQFKAYEPETGAGYDPTTGRGSLAVEMVCNSVTSLSANGPCNAVGFDNLFRTQNSNVKYVQSLYKGFLHLELIKVEVAGTWMNVNTIRTRNYTLTYSDTLL</sequence>
<name>A0A699YW31_HAELA</name>
<accession>A0A699YW31</accession>
<gene>
    <name evidence="2" type="ORF">HaLaN_10506</name>
</gene>
<keyword evidence="3" id="KW-1185">Reference proteome</keyword>
<comment type="caution">
    <text evidence="2">The sequence shown here is derived from an EMBL/GenBank/DDBJ whole genome shotgun (WGS) entry which is preliminary data.</text>
</comment>